<organism evidence="5 6">
    <name type="scientific">Phytohabitans flavus</name>
    <dbReference type="NCBI Taxonomy" id="1076124"/>
    <lineage>
        <taxon>Bacteria</taxon>
        <taxon>Bacillati</taxon>
        <taxon>Actinomycetota</taxon>
        <taxon>Actinomycetes</taxon>
        <taxon>Micromonosporales</taxon>
        <taxon>Micromonosporaceae</taxon>
    </lineage>
</organism>
<sequence>MCLSSGVDIAVIGLGLIGGSTLRALARAGHQVLGYDADPATRATARTAAAKAPAGARWQVAPTVRDAVASAELVVVAVPLPAFEAVLHELGNSGYSGLVTDVTSVKGPVRDLVERRLHRLAGFVGGTRWPGGRPPASPPPTPTSSPAAPGCSAWSRRRPRSRTGWSWRR</sequence>
<dbReference type="AlphaFoldDB" id="A0A6F8Y2V2"/>
<feature type="compositionally biased region" description="Basic residues" evidence="3">
    <location>
        <begin position="155"/>
        <end position="169"/>
    </location>
</feature>
<dbReference type="KEGG" id="pfla:Pflav_068540"/>
<dbReference type="Gene3D" id="3.40.50.720">
    <property type="entry name" value="NAD(P)-binding Rossmann-like Domain"/>
    <property type="match status" value="1"/>
</dbReference>
<evidence type="ECO:0000313" key="6">
    <source>
        <dbReference type="Proteomes" id="UP000502508"/>
    </source>
</evidence>
<dbReference type="Proteomes" id="UP000502508">
    <property type="component" value="Chromosome"/>
</dbReference>
<protein>
    <recommendedName>
        <fullName evidence="4">Prephenate/arogenate dehydrogenase domain-containing protein</fullName>
    </recommendedName>
</protein>
<dbReference type="PANTHER" id="PTHR21363:SF0">
    <property type="entry name" value="PREPHENATE DEHYDROGENASE [NADP(+)]"/>
    <property type="match status" value="1"/>
</dbReference>
<dbReference type="InterPro" id="IPR003099">
    <property type="entry name" value="Prephen_DH"/>
</dbReference>
<dbReference type="GO" id="GO:0070403">
    <property type="term" value="F:NAD+ binding"/>
    <property type="evidence" value="ECO:0007669"/>
    <property type="project" value="InterPro"/>
</dbReference>
<feature type="region of interest" description="Disordered" evidence="3">
    <location>
        <begin position="124"/>
        <end position="169"/>
    </location>
</feature>
<dbReference type="InterPro" id="IPR046826">
    <property type="entry name" value="PDH_N"/>
</dbReference>
<reference evidence="5 6" key="1">
    <citation type="submission" date="2020-03" db="EMBL/GenBank/DDBJ databases">
        <title>Whole genome shotgun sequence of Phytohabitans flavus NBRC 107702.</title>
        <authorList>
            <person name="Komaki H."/>
            <person name="Tamura T."/>
        </authorList>
    </citation>
    <scope>NUCLEOTIDE SEQUENCE [LARGE SCALE GENOMIC DNA]</scope>
    <source>
        <strain evidence="5 6">NBRC 107702</strain>
    </source>
</reference>
<evidence type="ECO:0000313" key="5">
    <source>
        <dbReference type="EMBL" id="BCB80444.1"/>
    </source>
</evidence>
<name>A0A6F8Y2V2_9ACTN</name>
<gene>
    <name evidence="5" type="ORF">Pflav_068540</name>
</gene>
<dbReference type="Pfam" id="PF02153">
    <property type="entry name" value="PDH_N"/>
    <property type="match status" value="1"/>
</dbReference>
<evidence type="ECO:0000259" key="4">
    <source>
        <dbReference type="PROSITE" id="PS51176"/>
    </source>
</evidence>
<evidence type="ECO:0000256" key="1">
    <source>
        <dbReference type="ARBA" id="ARBA00007964"/>
    </source>
</evidence>
<keyword evidence="6" id="KW-1185">Reference proteome</keyword>
<dbReference type="InterPro" id="IPR050812">
    <property type="entry name" value="Preph/Arog_dehydrog"/>
</dbReference>
<reference evidence="5 6" key="2">
    <citation type="submission" date="2020-03" db="EMBL/GenBank/DDBJ databases">
        <authorList>
            <person name="Ichikawa N."/>
            <person name="Kimura A."/>
            <person name="Kitahashi Y."/>
            <person name="Uohara A."/>
        </authorList>
    </citation>
    <scope>NUCLEOTIDE SEQUENCE [LARGE SCALE GENOMIC DNA]</scope>
    <source>
        <strain evidence="5 6">NBRC 107702</strain>
    </source>
</reference>
<proteinExistence type="inferred from homology"/>
<feature type="domain" description="Prephenate/arogenate dehydrogenase" evidence="4">
    <location>
        <begin position="7"/>
        <end position="169"/>
    </location>
</feature>
<dbReference type="GO" id="GO:0006571">
    <property type="term" value="P:tyrosine biosynthetic process"/>
    <property type="evidence" value="ECO:0007669"/>
    <property type="project" value="InterPro"/>
</dbReference>
<feature type="compositionally biased region" description="Pro residues" evidence="3">
    <location>
        <begin position="132"/>
        <end position="143"/>
    </location>
</feature>
<evidence type="ECO:0000256" key="2">
    <source>
        <dbReference type="ARBA" id="ARBA00023002"/>
    </source>
</evidence>
<dbReference type="SUPFAM" id="SSF51735">
    <property type="entry name" value="NAD(P)-binding Rossmann-fold domains"/>
    <property type="match status" value="1"/>
</dbReference>
<dbReference type="GO" id="GO:0008977">
    <property type="term" value="F:prephenate dehydrogenase (NAD+) activity"/>
    <property type="evidence" value="ECO:0007669"/>
    <property type="project" value="InterPro"/>
</dbReference>
<dbReference type="PROSITE" id="PS51176">
    <property type="entry name" value="PDH_ADH"/>
    <property type="match status" value="1"/>
</dbReference>
<keyword evidence="2" id="KW-0560">Oxidoreductase</keyword>
<accession>A0A6F8Y2V2</accession>
<comment type="similarity">
    <text evidence="1">Belongs to the prephenate/arogenate dehydrogenase family.</text>
</comment>
<dbReference type="InterPro" id="IPR036291">
    <property type="entry name" value="NAD(P)-bd_dom_sf"/>
</dbReference>
<dbReference type="PANTHER" id="PTHR21363">
    <property type="entry name" value="PREPHENATE DEHYDROGENASE"/>
    <property type="match status" value="1"/>
</dbReference>
<dbReference type="GO" id="GO:0004665">
    <property type="term" value="F:prephenate dehydrogenase (NADP+) activity"/>
    <property type="evidence" value="ECO:0007669"/>
    <property type="project" value="InterPro"/>
</dbReference>
<dbReference type="EMBL" id="AP022870">
    <property type="protein sequence ID" value="BCB80444.1"/>
    <property type="molecule type" value="Genomic_DNA"/>
</dbReference>
<evidence type="ECO:0000256" key="3">
    <source>
        <dbReference type="SAM" id="MobiDB-lite"/>
    </source>
</evidence>